<feature type="compositionally biased region" description="Basic and acidic residues" evidence="2">
    <location>
        <begin position="26"/>
        <end position="38"/>
    </location>
</feature>
<feature type="domain" description="RING-type" evidence="3">
    <location>
        <begin position="185"/>
        <end position="225"/>
    </location>
</feature>
<protein>
    <submittedName>
        <fullName evidence="4">RING/U-box superfamily protein</fullName>
    </submittedName>
</protein>
<feature type="region of interest" description="Disordered" evidence="2">
    <location>
        <begin position="26"/>
        <end position="138"/>
    </location>
</feature>
<evidence type="ECO:0000259" key="3">
    <source>
        <dbReference type="PROSITE" id="PS50089"/>
    </source>
</evidence>
<feature type="compositionally biased region" description="Low complexity" evidence="2">
    <location>
        <begin position="74"/>
        <end position="85"/>
    </location>
</feature>
<dbReference type="PROSITE" id="PS50089">
    <property type="entry name" value="ZF_RING_2"/>
    <property type="match status" value="1"/>
</dbReference>
<sequence length="235" mass="26288">MELGGARGRDPKTLFRADSSRTLLDVIRDDPPSKDGHRSWRHFKEKLKRRDSGGRGSAWTSTVPVPTSDIPIRASSSGALGPSSARISPIHDQTDPPNISAVASGRFDQSGPAFPMRRLQREENNEDEEEEEESGELTPPVRMSLMSLLAETDEKIGMDGLAYMMEDEDEEEEEEEDGGGEYNSCCVCMVRHRGAAFMPCAHSFCRLCSREMWVEERGNKCPLCNNYILEILDVF</sequence>
<keyword evidence="1" id="KW-0862">Zinc</keyword>
<reference evidence="4" key="1">
    <citation type="submission" date="2019-12" db="EMBL/GenBank/DDBJ databases">
        <authorList>
            <person name="Scholes J."/>
        </authorList>
    </citation>
    <scope>NUCLEOTIDE SEQUENCE</scope>
</reference>
<dbReference type="Pfam" id="PF13920">
    <property type="entry name" value="zf-C3HC4_3"/>
    <property type="match status" value="1"/>
</dbReference>
<dbReference type="CDD" id="cd16449">
    <property type="entry name" value="RING-HC"/>
    <property type="match status" value="1"/>
</dbReference>
<comment type="caution">
    <text evidence="4">The sequence shown here is derived from an EMBL/GenBank/DDBJ whole genome shotgun (WGS) entry which is preliminary data.</text>
</comment>
<keyword evidence="1" id="KW-0863">Zinc-finger</keyword>
<dbReference type="InterPro" id="IPR013083">
    <property type="entry name" value="Znf_RING/FYVE/PHD"/>
</dbReference>
<evidence type="ECO:0000313" key="5">
    <source>
        <dbReference type="Proteomes" id="UP001153555"/>
    </source>
</evidence>
<feature type="compositionally biased region" description="Acidic residues" evidence="2">
    <location>
        <begin position="124"/>
        <end position="135"/>
    </location>
</feature>
<dbReference type="EMBL" id="CACSLK010012531">
    <property type="protein sequence ID" value="CAA0815201.1"/>
    <property type="molecule type" value="Genomic_DNA"/>
</dbReference>
<organism evidence="4 5">
    <name type="scientific">Striga hermonthica</name>
    <name type="common">Purple witchweed</name>
    <name type="synonym">Buchnera hermonthica</name>
    <dbReference type="NCBI Taxonomy" id="68872"/>
    <lineage>
        <taxon>Eukaryota</taxon>
        <taxon>Viridiplantae</taxon>
        <taxon>Streptophyta</taxon>
        <taxon>Embryophyta</taxon>
        <taxon>Tracheophyta</taxon>
        <taxon>Spermatophyta</taxon>
        <taxon>Magnoliopsida</taxon>
        <taxon>eudicotyledons</taxon>
        <taxon>Gunneridae</taxon>
        <taxon>Pentapetalae</taxon>
        <taxon>asterids</taxon>
        <taxon>lamiids</taxon>
        <taxon>Lamiales</taxon>
        <taxon>Orobanchaceae</taxon>
        <taxon>Buchnereae</taxon>
        <taxon>Striga</taxon>
    </lineage>
</organism>
<dbReference type="GO" id="GO:0008270">
    <property type="term" value="F:zinc ion binding"/>
    <property type="evidence" value="ECO:0007669"/>
    <property type="project" value="UniProtKB-KW"/>
</dbReference>
<evidence type="ECO:0000256" key="2">
    <source>
        <dbReference type="SAM" id="MobiDB-lite"/>
    </source>
</evidence>
<dbReference type="SUPFAM" id="SSF57850">
    <property type="entry name" value="RING/U-box"/>
    <property type="match status" value="1"/>
</dbReference>
<accession>A0A9N7MT23</accession>
<dbReference type="Gene3D" id="3.30.40.10">
    <property type="entry name" value="Zinc/RING finger domain, C3HC4 (zinc finger)"/>
    <property type="match status" value="1"/>
</dbReference>
<name>A0A9N7MT23_STRHE</name>
<proteinExistence type="predicted"/>
<dbReference type="InterPro" id="IPR001841">
    <property type="entry name" value="Znf_RING"/>
</dbReference>
<dbReference type="Proteomes" id="UP001153555">
    <property type="component" value="Unassembled WGS sequence"/>
</dbReference>
<evidence type="ECO:0000256" key="1">
    <source>
        <dbReference type="PROSITE-ProRule" id="PRU00175"/>
    </source>
</evidence>
<keyword evidence="1" id="KW-0479">Metal-binding</keyword>
<dbReference type="PANTHER" id="PTHR46629">
    <property type="entry name" value="OS01G0917900 PROTEIN"/>
    <property type="match status" value="1"/>
</dbReference>
<dbReference type="OrthoDB" id="1711136at2759"/>
<dbReference type="AlphaFoldDB" id="A0A9N7MT23"/>
<dbReference type="SMART" id="SM00184">
    <property type="entry name" value="RING"/>
    <property type="match status" value="1"/>
</dbReference>
<evidence type="ECO:0000313" key="4">
    <source>
        <dbReference type="EMBL" id="CAA0815201.1"/>
    </source>
</evidence>
<keyword evidence="5" id="KW-1185">Reference proteome</keyword>
<gene>
    <name evidence="4" type="ORF">SHERM_15238</name>
</gene>